<reference evidence="2 3" key="1">
    <citation type="submission" date="2018-07" db="EMBL/GenBank/DDBJ databases">
        <title>Genomic Encyclopedia of Type Strains, Phase III (KMG-III): the genomes of soil and plant-associated and newly described type strains.</title>
        <authorList>
            <person name="Whitman W."/>
        </authorList>
    </citation>
    <scope>NUCLEOTIDE SEQUENCE [LARGE SCALE GENOMIC DNA]</scope>
    <source>
        <strain evidence="2 3">CECT 8488</strain>
    </source>
</reference>
<dbReference type="PANTHER" id="PTHR20883">
    <property type="entry name" value="PHYTANOYL-COA DIOXYGENASE DOMAIN CONTAINING 1"/>
    <property type="match status" value="1"/>
</dbReference>
<comment type="cofactor">
    <cofactor evidence="1">
        <name>Fe(2+)</name>
        <dbReference type="ChEBI" id="CHEBI:29033"/>
    </cofactor>
</comment>
<keyword evidence="3" id="KW-1185">Reference proteome</keyword>
<accession>A0A3D9H2L3</accession>
<comment type="caution">
    <text evidence="2">The sequence shown here is derived from an EMBL/GenBank/DDBJ whole genome shotgun (WGS) entry which is preliminary data.</text>
</comment>
<gene>
    <name evidence="2" type="ORF">DFP90_11911</name>
</gene>
<evidence type="ECO:0000313" key="3">
    <source>
        <dbReference type="Proteomes" id="UP000256845"/>
    </source>
</evidence>
<dbReference type="GO" id="GO:0016706">
    <property type="term" value="F:2-oxoglutarate-dependent dioxygenase activity"/>
    <property type="evidence" value="ECO:0007669"/>
    <property type="project" value="UniProtKB-ARBA"/>
</dbReference>
<dbReference type="Proteomes" id="UP000256845">
    <property type="component" value="Unassembled WGS sequence"/>
</dbReference>
<dbReference type="PANTHER" id="PTHR20883:SF48">
    <property type="entry name" value="ECTOINE DIOXYGENASE"/>
    <property type="match status" value="1"/>
</dbReference>
<dbReference type="SUPFAM" id="SSF51197">
    <property type="entry name" value="Clavaminate synthase-like"/>
    <property type="match status" value="1"/>
</dbReference>
<keyword evidence="2" id="KW-0560">Oxidoreductase</keyword>
<protein>
    <submittedName>
        <fullName evidence="2">Phytanoyl-CoA dioxygenase PhyH</fullName>
    </submittedName>
</protein>
<dbReference type="GO" id="GO:0005506">
    <property type="term" value="F:iron ion binding"/>
    <property type="evidence" value="ECO:0007669"/>
    <property type="project" value="UniProtKB-ARBA"/>
</dbReference>
<dbReference type="Gene3D" id="2.60.120.620">
    <property type="entry name" value="q2cbj1_9rhob like domain"/>
    <property type="match status" value="1"/>
</dbReference>
<sequence length="266" mass="29804">MEPLALEEIAQGYDREGYVGGIDILSGSEAANHRAILEEMENRHGALHYKAKIHTIMQSPFELATHPRVLDVVEALIGPDILLYNVEYIIKEPKAPAHVSWHQDLTYWGLSHDDQVSLWLALSPASAESGCMRIIPGSHRQGRKDHHVTRDENNVLLQGQTVHGVPEAEAVLCPLNPGQASFHHGWVLHASMPNLSDDRRIGLNAQFLAPHVKQIKHDRDTAMLVRGQDRYGHFGRDLPAQSAFDEAVLHEWNEKNRLYVETAGSQ</sequence>
<dbReference type="Pfam" id="PF05721">
    <property type="entry name" value="PhyH"/>
    <property type="match status" value="1"/>
</dbReference>
<keyword evidence="2" id="KW-0223">Dioxygenase</keyword>
<dbReference type="AlphaFoldDB" id="A0A3D9H2L3"/>
<dbReference type="RefSeq" id="WP_115939481.1">
    <property type="nucleotide sequence ID" value="NZ_QRDW01000019.1"/>
</dbReference>
<dbReference type="InterPro" id="IPR008775">
    <property type="entry name" value="Phytyl_CoA_dOase-like"/>
</dbReference>
<dbReference type="EMBL" id="QRDW01000019">
    <property type="protein sequence ID" value="RED43757.1"/>
    <property type="molecule type" value="Genomic_DNA"/>
</dbReference>
<name>A0A3D9H2L3_9PROT</name>
<organism evidence="2 3">
    <name type="scientific">Aestuariispira insulae</name>
    <dbReference type="NCBI Taxonomy" id="1461337"/>
    <lineage>
        <taxon>Bacteria</taxon>
        <taxon>Pseudomonadati</taxon>
        <taxon>Pseudomonadota</taxon>
        <taxon>Alphaproteobacteria</taxon>
        <taxon>Rhodospirillales</taxon>
        <taxon>Kiloniellaceae</taxon>
        <taxon>Aestuariispira</taxon>
    </lineage>
</organism>
<evidence type="ECO:0000313" key="2">
    <source>
        <dbReference type="EMBL" id="RED43757.1"/>
    </source>
</evidence>
<proteinExistence type="predicted"/>
<evidence type="ECO:0000256" key="1">
    <source>
        <dbReference type="ARBA" id="ARBA00001954"/>
    </source>
</evidence>
<dbReference type="OrthoDB" id="9791262at2"/>